<name>A0A8X6GH69_TRICU</name>
<sequence length="79" mass="9651">MALSSRCCEYLPDDFCYIYGEYNLIKNHMRSHYRPCRTALSCVFWCETWRPRQSWAHHKICVKCLNDLRFWLKEKKTAV</sequence>
<dbReference type="Proteomes" id="UP000887116">
    <property type="component" value="Unassembled WGS sequence"/>
</dbReference>
<dbReference type="AlphaFoldDB" id="A0A8X6GH69"/>
<dbReference type="EMBL" id="BMAO01025486">
    <property type="protein sequence ID" value="GFR03059.1"/>
    <property type="molecule type" value="Genomic_DNA"/>
</dbReference>
<keyword evidence="2" id="KW-1185">Reference proteome</keyword>
<organism evidence="1 2">
    <name type="scientific">Trichonephila clavata</name>
    <name type="common">Joro spider</name>
    <name type="synonym">Nephila clavata</name>
    <dbReference type="NCBI Taxonomy" id="2740835"/>
    <lineage>
        <taxon>Eukaryota</taxon>
        <taxon>Metazoa</taxon>
        <taxon>Ecdysozoa</taxon>
        <taxon>Arthropoda</taxon>
        <taxon>Chelicerata</taxon>
        <taxon>Arachnida</taxon>
        <taxon>Araneae</taxon>
        <taxon>Araneomorphae</taxon>
        <taxon>Entelegynae</taxon>
        <taxon>Araneoidea</taxon>
        <taxon>Nephilidae</taxon>
        <taxon>Trichonephila</taxon>
    </lineage>
</organism>
<reference evidence="1" key="1">
    <citation type="submission" date="2020-07" db="EMBL/GenBank/DDBJ databases">
        <title>Multicomponent nature underlies the extraordinary mechanical properties of spider dragline silk.</title>
        <authorList>
            <person name="Kono N."/>
            <person name="Nakamura H."/>
            <person name="Mori M."/>
            <person name="Yoshida Y."/>
            <person name="Ohtoshi R."/>
            <person name="Malay A.D."/>
            <person name="Moran D.A.P."/>
            <person name="Tomita M."/>
            <person name="Numata K."/>
            <person name="Arakawa K."/>
        </authorList>
    </citation>
    <scope>NUCLEOTIDE SEQUENCE</scope>
</reference>
<protein>
    <submittedName>
        <fullName evidence="1">Uncharacterized protein</fullName>
    </submittedName>
</protein>
<evidence type="ECO:0000313" key="1">
    <source>
        <dbReference type="EMBL" id="GFR03059.1"/>
    </source>
</evidence>
<accession>A0A8X6GH69</accession>
<gene>
    <name evidence="1" type="ORF">TNCT_360831</name>
</gene>
<proteinExistence type="predicted"/>
<comment type="caution">
    <text evidence="1">The sequence shown here is derived from an EMBL/GenBank/DDBJ whole genome shotgun (WGS) entry which is preliminary data.</text>
</comment>
<evidence type="ECO:0000313" key="2">
    <source>
        <dbReference type="Proteomes" id="UP000887116"/>
    </source>
</evidence>